<dbReference type="SUPFAM" id="SSF82199">
    <property type="entry name" value="SET domain"/>
    <property type="match status" value="1"/>
</dbReference>
<proteinExistence type="predicted"/>
<dbReference type="PANTHER" id="PTHR12350:SF19">
    <property type="entry name" value="SET DOMAIN-CONTAINING PROTEIN"/>
    <property type="match status" value="1"/>
</dbReference>
<evidence type="ECO:0000256" key="1">
    <source>
        <dbReference type="ARBA" id="ARBA00022603"/>
    </source>
</evidence>
<dbReference type="InterPro" id="IPR003616">
    <property type="entry name" value="Post-SET_dom"/>
</dbReference>
<feature type="region of interest" description="Disordered" evidence="3">
    <location>
        <begin position="193"/>
        <end position="226"/>
    </location>
</feature>
<feature type="compositionally biased region" description="Polar residues" evidence="3">
    <location>
        <begin position="193"/>
        <end position="203"/>
    </location>
</feature>
<reference evidence="5 6" key="1">
    <citation type="submission" date="2015-03" db="EMBL/GenBank/DDBJ databases">
        <authorList>
            <person name="Radwan O."/>
            <person name="Al-Naeli F.A."/>
            <person name="Rendon G.A."/>
            <person name="Fields C."/>
        </authorList>
    </citation>
    <scope>NUCLEOTIDE SEQUENCE [LARGE SCALE GENOMIC DNA]</scope>
    <source>
        <strain evidence="5">CR-DP1</strain>
    </source>
</reference>
<dbReference type="AlphaFoldDB" id="A0A0F4Z7X9"/>
<keyword evidence="1" id="KW-0489">Methyltransferase</keyword>
<dbReference type="PANTHER" id="PTHR12350">
    <property type="entry name" value="HISTONE-LYSINE N-METHYLTRANSFERASE-RELATED"/>
    <property type="match status" value="1"/>
</dbReference>
<protein>
    <recommendedName>
        <fullName evidence="4">Post-SET domain-containing protein</fullName>
    </recommendedName>
</protein>
<dbReference type="EMBL" id="LAEV01002059">
    <property type="protein sequence ID" value="KKA26639.1"/>
    <property type="molecule type" value="Genomic_DNA"/>
</dbReference>
<feature type="domain" description="Post-SET" evidence="4">
    <location>
        <begin position="122"/>
        <end position="138"/>
    </location>
</feature>
<accession>A0A0F4Z7X9</accession>
<dbReference type="Gene3D" id="2.170.270.10">
    <property type="entry name" value="SET domain"/>
    <property type="match status" value="1"/>
</dbReference>
<gene>
    <name evidence="5" type="ORF">TD95_002641</name>
</gene>
<sequence>MSSPLKPHWVQPSHPNIQQVIISTDGFLSKSLSRVDLPPFSVFAKLSWPPCTESSVPTYATVQFSKNRHLNLNSDLLYINHSCEPSLIFNMATFEILVGHKGIKAGDELTFFYPSTEWEMAQSFDCFCQAPSCRGRISGAKDMHKDQLKGIFINGHIRAMLEEQEAKATGTTITPNHPPAVSCYDTGSDITSFSSTDGYSPENNRARNGPTSRELAGEMGGDTVQI</sequence>
<comment type="caution">
    <text evidence="5">The sequence shown here is derived from an EMBL/GenBank/DDBJ whole genome shotgun (WGS) entry which is preliminary data.</text>
</comment>
<dbReference type="GO" id="GO:0032259">
    <property type="term" value="P:methylation"/>
    <property type="evidence" value="ECO:0007669"/>
    <property type="project" value="UniProtKB-KW"/>
</dbReference>
<dbReference type="InterPro" id="IPR046341">
    <property type="entry name" value="SET_dom_sf"/>
</dbReference>
<dbReference type="OrthoDB" id="5984008at2759"/>
<dbReference type="Proteomes" id="UP000033483">
    <property type="component" value="Unassembled WGS sequence"/>
</dbReference>
<dbReference type="PROSITE" id="PS50868">
    <property type="entry name" value="POST_SET"/>
    <property type="match status" value="1"/>
</dbReference>
<evidence type="ECO:0000313" key="6">
    <source>
        <dbReference type="Proteomes" id="UP000033483"/>
    </source>
</evidence>
<name>A0A0F4Z7X9_9PEZI</name>
<evidence type="ECO:0000259" key="4">
    <source>
        <dbReference type="PROSITE" id="PS50868"/>
    </source>
</evidence>
<evidence type="ECO:0000256" key="2">
    <source>
        <dbReference type="ARBA" id="ARBA00022679"/>
    </source>
</evidence>
<dbReference type="GO" id="GO:0008168">
    <property type="term" value="F:methyltransferase activity"/>
    <property type="evidence" value="ECO:0007669"/>
    <property type="project" value="UniProtKB-KW"/>
</dbReference>
<keyword evidence="6" id="KW-1185">Reference proteome</keyword>
<keyword evidence="2" id="KW-0808">Transferase</keyword>
<organism evidence="5 6">
    <name type="scientific">Thielaviopsis punctulata</name>
    <dbReference type="NCBI Taxonomy" id="72032"/>
    <lineage>
        <taxon>Eukaryota</taxon>
        <taxon>Fungi</taxon>
        <taxon>Dikarya</taxon>
        <taxon>Ascomycota</taxon>
        <taxon>Pezizomycotina</taxon>
        <taxon>Sordariomycetes</taxon>
        <taxon>Hypocreomycetidae</taxon>
        <taxon>Microascales</taxon>
        <taxon>Ceratocystidaceae</taxon>
        <taxon>Thielaviopsis</taxon>
    </lineage>
</organism>
<evidence type="ECO:0000256" key="3">
    <source>
        <dbReference type="SAM" id="MobiDB-lite"/>
    </source>
</evidence>
<evidence type="ECO:0000313" key="5">
    <source>
        <dbReference type="EMBL" id="KKA26639.1"/>
    </source>
</evidence>
<dbReference type="InterPro" id="IPR053201">
    <property type="entry name" value="Flavunoidine_N-MTase"/>
</dbReference>